<dbReference type="AlphaFoldDB" id="A0A850NYU2"/>
<sequence length="117" mass="12198">MDVQTIDQQFQQLQAQAQQAAQAVQTLGGKLQSAADSGDPRAREWSLDLRELALALKGEQEQIGGLLQSIHALLASAPQSQAGIGGLLGGLLNSNFGRAFENGAGFGLGTSLINKIL</sequence>
<organism evidence="2 4">
    <name type="scientific">Endobacter medicaginis</name>
    <dbReference type="NCBI Taxonomy" id="1181271"/>
    <lineage>
        <taxon>Bacteria</taxon>
        <taxon>Pseudomonadati</taxon>
        <taxon>Pseudomonadota</taxon>
        <taxon>Alphaproteobacteria</taxon>
        <taxon>Acetobacterales</taxon>
        <taxon>Acetobacteraceae</taxon>
        <taxon>Endobacter</taxon>
    </lineage>
</organism>
<evidence type="ECO:0000313" key="1">
    <source>
        <dbReference type="EMBL" id="MBB3174856.1"/>
    </source>
</evidence>
<dbReference type="Proteomes" id="UP000565205">
    <property type="component" value="Unassembled WGS sequence"/>
</dbReference>
<accession>A0A850NYU2</accession>
<evidence type="ECO:0000313" key="2">
    <source>
        <dbReference type="EMBL" id="NVN31908.1"/>
    </source>
</evidence>
<protein>
    <submittedName>
        <fullName evidence="1">Uncharacterized protein (DUF3084 family)</fullName>
    </submittedName>
</protein>
<dbReference type="EMBL" id="JACHXV010000012">
    <property type="protein sequence ID" value="MBB3174856.1"/>
    <property type="molecule type" value="Genomic_DNA"/>
</dbReference>
<gene>
    <name evidence="1" type="ORF">FHR90_002703</name>
    <name evidence="2" type="ORF">HUK83_16405</name>
</gene>
<evidence type="ECO:0000313" key="3">
    <source>
        <dbReference type="Proteomes" id="UP000557688"/>
    </source>
</evidence>
<dbReference type="Proteomes" id="UP000557688">
    <property type="component" value="Unassembled WGS sequence"/>
</dbReference>
<name>A0A850NYU2_9PROT</name>
<keyword evidence="3" id="KW-1185">Reference proteome</keyword>
<dbReference type="RefSeq" id="WP_176626514.1">
    <property type="nucleotide sequence ID" value="NZ_JABXXQ010000548.1"/>
</dbReference>
<dbReference type="EMBL" id="JABXXQ010000548">
    <property type="protein sequence ID" value="NVN31908.1"/>
    <property type="molecule type" value="Genomic_DNA"/>
</dbReference>
<reference evidence="2 4" key="1">
    <citation type="submission" date="2020-06" db="EMBL/GenBank/DDBJ databases">
        <title>Description of novel acetic acid bacteria.</title>
        <authorList>
            <person name="Sombolestani A."/>
        </authorList>
    </citation>
    <scope>NUCLEOTIDE SEQUENCE [LARGE SCALE GENOMIC DNA]</scope>
    <source>
        <strain evidence="2 4">LMG 26838</strain>
    </source>
</reference>
<proteinExistence type="predicted"/>
<reference evidence="1 3" key="2">
    <citation type="submission" date="2020-08" db="EMBL/GenBank/DDBJ databases">
        <title>Genomic Encyclopedia of Type Strains, Phase III (KMG-III): the genomes of soil and plant-associated and newly described type strains.</title>
        <authorList>
            <person name="Whitman W."/>
        </authorList>
    </citation>
    <scope>NUCLEOTIDE SEQUENCE [LARGE SCALE GENOMIC DNA]</scope>
    <source>
        <strain evidence="1 3">CECT 8088</strain>
    </source>
</reference>
<comment type="caution">
    <text evidence="2">The sequence shown here is derived from an EMBL/GenBank/DDBJ whole genome shotgun (WGS) entry which is preliminary data.</text>
</comment>
<evidence type="ECO:0000313" key="4">
    <source>
        <dbReference type="Proteomes" id="UP000565205"/>
    </source>
</evidence>